<name>A0ABM8D0U7_9NOCA</name>
<dbReference type="EMBL" id="AP026978">
    <property type="protein sequence ID" value="BDU00944.1"/>
    <property type="molecule type" value="Genomic_DNA"/>
</dbReference>
<dbReference type="SUPFAM" id="SSF52317">
    <property type="entry name" value="Class I glutamine amidotransferase-like"/>
    <property type="match status" value="1"/>
</dbReference>
<evidence type="ECO:0000259" key="4">
    <source>
        <dbReference type="PROSITE" id="PS01124"/>
    </source>
</evidence>
<dbReference type="CDD" id="cd03137">
    <property type="entry name" value="GATase1_AraC_1"/>
    <property type="match status" value="1"/>
</dbReference>
<dbReference type="Pfam" id="PF01965">
    <property type="entry name" value="DJ-1_PfpI"/>
    <property type="match status" value="1"/>
</dbReference>
<dbReference type="SMART" id="SM00342">
    <property type="entry name" value="HTH_ARAC"/>
    <property type="match status" value="1"/>
</dbReference>
<feature type="region of interest" description="Disordered" evidence="3">
    <location>
        <begin position="1"/>
        <end position="22"/>
    </location>
</feature>
<keyword evidence="2" id="KW-0804">Transcription</keyword>
<dbReference type="Pfam" id="PF12833">
    <property type="entry name" value="HTH_18"/>
    <property type="match status" value="1"/>
</dbReference>
<dbReference type="PROSITE" id="PS01124">
    <property type="entry name" value="HTH_ARAC_FAMILY_2"/>
    <property type="match status" value="1"/>
</dbReference>
<dbReference type="InterPro" id="IPR002818">
    <property type="entry name" value="DJ-1/PfpI"/>
</dbReference>
<dbReference type="InterPro" id="IPR029062">
    <property type="entry name" value="Class_I_gatase-like"/>
</dbReference>
<dbReference type="PANTHER" id="PTHR43130">
    <property type="entry name" value="ARAC-FAMILY TRANSCRIPTIONAL REGULATOR"/>
    <property type="match status" value="1"/>
</dbReference>
<reference evidence="5 6" key="1">
    <citation type="submission" date="2022-11" db="EMBL/GenBank/DDBJ databases">
        <title>Genome Sequencing of Nocardia sp. ON39_IFM12276 and assembly.</title>
        <authorList>
            <person name="Shimojima M."/>
            <person name="Toyokawa M."/>
            <person name="Uesaka K."/>
        </authorList>
    </citation>
    <scope>NUCLEOTIDE SEQUENCE [LARGE SCALE GENOMIC DNA]</scope>
    <source>
        <strain evidence="5 6">IFM 12276</strain>
    </source>
</reference>
<evidence type="ECO:0000256" key="2">
    <source>
        <dbReference type="ARBA" id="ARBA00023163"/>
    </source>
</evidence>
<dbReference type="PANTHER" id="PTHR43130:SF3">
    <property type="entry name" value="HTH-TYPE TRANSCRIPTIONAL REGULATOR RV1931C"/>
    <property type="match status" value="1"/>
</dbReference>
<organism evidence="5 6">
    <name type="scientific">Nocardia sputorum</name>
    <dbReference type="NCBI Taxonomy" id="2984338"/>
    <lineage>
        <taxon>Bacteria</taxon>
        <taxon>Bacillati</taxon>
        <taxon>Actinomycetota</taxon>
        <taxon>Actinomycetes</taxon>
        <taxon>Mycobacteriales</taxon>
        <taxon>Nocardiaceae</taxon>
        <taxon>Nocardia</taxon>
    </lineage>
</organism>
<dbReference type="InterPro" id="IPR052158">
    <property type="entry name" value="INH-QAR"/>
</dbReference>
<proteinExistence type="predicted"/>
<dbReference type="InterPro" id="IPR009057">
    <property type="entry name" value="Homeodomain-like_sf"/>
</dbReference>
<dbReference type="SUPFAM" id="SSF46689">
    <property type="entry name" value="Homeodomain-like"/>
    <property type="match status" value="2"/>
</dbReference>
<dbReference type="Proteomes" id="UP001317870">
    <property type="component" value="Chromosome"/>
</dbReference>
<evidence type="ECO:0000256" key="3">
    <source>
        <dbReference type="SAM" id="MobiDB-lite"/>
    </source>
</evidence>
<dbReference type="Gene3D" id="1.10.10.60">
    <property type="entry name" value="Homeodomain-like"/>
    <property type="match status" value="1"/>
</dbReference>
<sequence length="336" mass="36492">MCAPEGRGSSPSADHRYDRAMQSDGGARRVTVVIPDEVVVLDAAIPIDVFGSDPHYRLEVCTVSPTAPTSVPGLSCVAVAGLEALRHAETVVVPGYASYATPPPEPVLRALRDAHGRGARMLSICTGAFALAAAGLLAHRPATTHWRAAALLQSRYPDVEVHADRLFVDDGDVLTSAGVTSGIDLCLHVVRKDIGAAAANERARDLVAPPVREGGQAQYTRQFPKQTSAGVLSETRAWILANLDRRHSLEDLARRSNLSRRSFIRRFREETGTSTHVWITSARLNQARELLETTELPIDQIGYRVGLGNPANTRAVFKRHLGVSPGQYRRTFTIRD</sequence>
<dbReference type="Gene3D" id="3.40.50.880">
    <property type="match status" value="1"/>
</dbReference>
<keyword evidence="6" id="KW-1185">Reference proteome</keyword>
<protein>
    <submittedName>
        <fullName evidence="5">AraC family transcriptional regulator</fullName>
    </submittedName>
</protein>
<evidence type="ECO:0000313" key="6">
    <source>
        <dbReference type="Proteomes" id="UP001317870"/>
    </source>
</evidence>
<evidence type="ECO:0000256" key="1">
    <source>
        <dbReference type="ARBA" id="ARBA00023015"/>
    </source>
</evidence>
<keyword evidence="1" id="KW-0805">Transcription regulation</keyword>
<accession>A0ABM8D0U7</accession>
<gene>
    <name evidence="5" type="ORF">IFM12276_39720</name>
</gene>
<feature type="domain" description="HTH araC/xylS-type" evidence="4">
    <location>
        <begin position="233"/>
        <end position="331"/>
    </location>
</feature>
<evidence type="ECO:0000313" key="5">
    <source>
        <dbReference type="EMBL" id="BDU00944.1"/>
    </source>
</evidence>
<dbReference type="InterPro" id="IPR018060">
    <property type="entry name" value="HTH_AraC"/>
</dbReference>